<accession>A0ABR1RQ24</accession>
<dbReference type="Proteomes" id="UP001444661">
    <property type="component" value="Unassembled WGS sequence"/>
</dbReference>
<dbReference type="EMBL" id="JAQQWK010000014">
    <property type="protein sequence ID" value="KAK8016962.1"/>
    <property type="molecule type" value="Genomic_DNA"/>
</dbReference>
<feature type="signal peptide" evidence="1">
    <location>
        <begin position="1"/>
        <end position="22"/>
    </location>
</feature>
<organism evidence="2 3">
    <name type="scientific">Apiospora rasikravindrae</name>
    <dbReference type="NCBI Taxonomy" id="990691"/>
    <lineage>
        <taxon>Eukaryota</taxon>
        <taxon>Fungi</taxon>
        <taxon>Dikarya</taxon>
        <taxon>Ascomycota</taxon>
        <taxon>Pezizomycotina</taxon>
        <taxon>Sordariomycetes</taxon>
        <taxon>Xylariomycetidae</taxon>
        <taxon>Amphisphaeriales</taxon>
        <taxon>Apiosporaceae</taxon>
        <taxon>Apiospora</taxon>
    </lineage>
</organism>
<protein>
    <submittedName>
        <fullName evidence="2">Uncharacterized protein</fullName>
    </submittedName>
</protein>
<reference evidence="2 3" key="1">
    <citation type="submission" date="2023-01" db="EMBL/GenBank/DDBJ databases">
        <title>Analysis of 21 Apiospora genomes using comparative genomics revels a genus with tremendous synthesis potential of carbohydrate active enzymes and secondary metabolites.</title>
        <authorList>
            <person name="Sorensen T."/>
        </authorList>
    </citation>
    <scope>NUCLEOTIDE SEQUENCE [LARGE SCALE GENOMIC DNA]</scope>
    <source>
        <strain evidence="2 3">CBS 33761</strain>
    </source>
</reference>
<gene>
    <name evidence="2" type="ORF">PG993_015151</name>
</gene>
<keyword evidence="1" id="KW-0732">Signal</keyword>
<evidence type="ECO:0000256" key="1">
    <source>
        <dbReference type="SAM" id="SignalP"/>
    </source>
</evidence>
<feature type="chain" id="PRO_5046812769" evidence="1">
    <location>
        <begin position="23"/>
        <end position="117"/>
    </location>
</feature>
<keyword evidence="3" id="KW-1185">Reference proteome</keyword>
<evidence type="ECO:0000313" key="2">
    <source>
        <dbReference type="EMBL" id="KAK8016962.1"/>
    </source>
</evidence>
<name>A0ABR1RQ24_9PEZI</name>
<evidence type="ECO:0000313" key="3">
    <source>
        <dbReference type="Proteomes" id="UP001444661"/>
    </source>
</evidence>
<sequence>MKPTSVLSTLLTAVLLPATTHATWCQFYYDSNCTEDANNINFDCNNMNVFGSGGGYVKCHSGPHDDNLDCIVDRCGDQMCEANPESSAVAPANKTCTPTGGPGPWYMLSEWYNEGAT</sequence>
<comment type="caution">
    <text evidence="2">The sequence shown here is derived from an EMBL/GenBank/DDBJ whole genome shotgun (WGS) entry which is preliminary data.</text>
</comment>
<proteinExistence type="predicted"/>